<dbReference type="PANTHER" id="PTHR33695">
    <property type="entry name" value="LIPOPROTEIN SIGNAL PEPTIDASE"/>
    <property type="match status" value="1"/>
</dbReference>
<comment type="caution">
    <text evidence="9">Lacks conserved residue(s) required for the propagation of feature annotation.</text>
</comment>
<keyword evidence="11" id="KW-0449">Lipoprotein</keyword>
<comment type="subcellular location">
    <subcellularLocation>
        <location evidence="9">Cell membrane</location>
        <topology evidence="9">Multi-pass membrane protein</topology>
    </subcellularLocation>
</comment>
<dbReference type="NCBIfam" id="TIGR00077">
    <property type="entry name" value="lspA"/>
    <property type="match status" value="1"/>
</dbReference>
<evidence type="ECO:0000313" key="11">
    <source>
        <dbReference type="EMBL" id="SPF48291.1"/>
    </source>
</evidence>
<organism evidence="11 12">
    <name type="scientific">Candidatus Sulfotelmatobacter kueseliae</name>
    <dbReference type="NCBI Taxonomy" id="2042962"/>
    <lineage>
        <taxon>Bacteria</taxon>
        <taxon>Pseudomonadati</taxon>
        <taxon>Acidobacteriota</taxon>
        <taxon>Terriglobia</taxon>
        <taxon>Terriglobales</taxon>
        <taxon>Candidatus Korobacteraceae</taxon>
        <taxon>Candidatus Sulfotelmatobacter</taxon>
    </lineage>
</organism>
<evidence type="ECO:0000256" key="7">
    <source>
        <dbReference type="ARBA" id="ARBA00022989"/>
    </source>
</evidence>
<feature type="transmembrane region" description="Helical" evidence="9">
    <location>
        <begin position="130"/>
        <end position="149"/>
    </location>
</feature>
<comment type="function">
    <text evidence="9">This protein specifically catalyzes the removal of signal peptides from prolipoproteins.</text>
</comment>
<protein>
    <recommendedName>
        <fullName evidence="9">Lipoprotein signal peptidase</fullName>
        <ecNumber evidence="9">3.4.23.36</ecNumber>
    </recommendedName>
    <alternativeName>
        <fullName evidence="9">Prolipoprotein signal peptidase</fullName>
    </alternativeName>
    <alternativeName>
        <fullName evidence="9">Signal peptidase II</fullName>
        <shortName evidence="9">SPase II</shortName>
    </alternativeName>
</protein>
<evidence type="ECO:0000313" key="12">
    <source>
        <dbReference type="Proteomes" id="UP000238701"/>
    </source>
</evidence>
<sequence length="200" mass="22162">MRSLRLFFAYFAVQGFSPSAKLVAQSAKQTAYNNIRMSPHRARTSHFLLALIVVLVDRWTKHLAATRIGLYAHLQIIPGFFRLTHTENVGAAFSLFADSPAHWKTELLIGFSAAAMVIVSVLLWKQSRPLTTTGIALSLILGGAAGNLWDRLASGRVVDFLLFYIKQYQWPVFNLADSSIVIGASLLVIEVLFSRPKSAE</sequence>
<name>A0A2U3L8P8_9BACT</name>
<dbReference type="GO" id="GO:0006508">
    <property type="term" value="P:proteolysis"/>
    <property type="evidence" value="ECO:0007669"/>
    <property type="project" value="UniProtKB-KW"/>
</dbReference>
<dbReference type="GO" id="GO:0004190">
    <property type="term" value="F:aspartic-type endopeptidase activity"/>
    <property type="evidence" value="ECO:0007669"/>
    <property type="project" value="UniProtKB-UniRule"/>
</dbReference>
<keyword evidence="3 9" id="KW-0645">Protease</keyword>
<dbReference type="HAMAP" id="MF_00161">
    <property type="entry name" value="LspA"/>
    <property type="match status" value="1"/>
</dbReference>
<evidence type="ECO:0000256" key="10">
    <source>
        <dbReference type="RuleBase" id="RU004181"/>
    </source>
</evidence>
<evidence type="ECO:0000256" key="1">
    <source>
        <dbReference type="ARBA" id="ARBA00006139"/>
    </source>
</evidence>
<evidence type="ECO:0000256" key="6">
    <source>
        <dbReference type="ARBA" id="ARBA00022801"/>
    </source>
</evidence>
<dbReference type="UniPathway" id="UPA00665"/>
<keyword evidence="7 9" id="KW-1133">Transmembrane helix</keyword>
<comment type="catalytic activity">
    <reaction evidence="9">
        <text>Release of signal peptides from bacterial membrane prolipoproteins. Hydrolyzes -Xaa-Yaa-Zaa-|-(S,diacylglyceryl)Cys-, in which Xaa is hydrophobic (preferably Leu), and Yaa (Ala or Ser) and Zaa (Gly or Ala) have small, neutral side chains.</text>
        <dbReference type="EC" id="3.4.23.36"/>
    </reaction>
</comment>
<dbReference type="EC" id="3.4.23.36" evidence="9"/>
<keyword evidence="4 9" id="KW-0812">Transmembrane</keyword>
<dbReference type="PANTHER" id="PTHR33695:SF1">
    <property type="entry name" value="LIPOPROTEIN SIGNAL PEPTIDASE"/>
    <property type="match status" value="1"/>
</dbReference>
<evidence type="ECO:0000256" key="9">
    <source>
        <dbReference type="HAMAP-Rule" id="MF_00161"/>
    </source>
</evidence>
<dbReference type="Pfam" id="PF01252">
    <property type="entry name" value="Peptidase_A8"/>
    <property type="match status" value="1"/>
</dbReference>
<feature type="transmembrane region" description="Helical" evidence="9">
    <location>
        <begin position="105"/>
        <end position="123"/>
    </location>
</feature>
<keyword evidence="2 9" id="KW-1003">Cell membrane</keyword>
<dbReference type="InterPro" id="IPR001872">
    <property type="entry name" value="Peptidase_A8"/>
</dbReference>
<dbReference type="AlphaFoldDB" id="A0A2U3L8P8"/>
<gene>
    <name evidence="9" type="primary">lspA</name>
    <name evidence="11" type="ORF">SBA1_820093</name>
</gene>
<evidence type="ECO:0000256" key="4">
    <source>
        <dbReference type="ARBA" id="ARBA00022692"/>
    </source>
</evidence>
<dbReference type="GO" id="GO:0005886">
    <property type="term" value="C:plasma membrane"/>
    <property type="evidence" value="ECO:0007669"/>
    <property type="project" value="UniProtKB-SubCell"/>
</dbReference>
<evidence type="ECO:0000256" key="3">
    <source>
        <dbReference type="ARBA" id="ARBA00022670"/>
    </source>
</evidence>
<evidence type="ECO:0000256" key="2">
    <source>
        <dbReference type="ARBA" id="ARBA00022475"/>
    </source>
</evidence>
<evidence type="ECO:0000256" key="8">
    <source>
        <dbReference type="ARBA" id="ARBA00023136"/>
    </source>
</evidence>
<comment type="similarity">
    <text evidence="1 9 10">Belongs to the peptidase A8 family.</text>
</comment>
<keyword evidence="8 9" id="KW-0472">Membrane</keyword>
<dbReference type="EMBL" id="OMOD01000180">
    <property type="protein sequence ID" value="SPF48291.1"/>
    <property type="molecule type" value="Genomic_DNA"/>
</dbReference>
<dbReference type="PRINTS" id="PR00781">
    <property type="entry name" value="LIPOSIGPTASE"/>
</dbReference>
<feature type="active site" evidence="9">
    <location>
        <position position="177"/>
    </location>
</feature>
<dbReference type="Proteomes" id="UP000238701">
    <property type="component" value="Unassembled WGS sequence"/>
</dbReference>
<feature type="transmembrane region" description="Helical" evidence="9">
    <location>
        <begin position="169"/>
        <end position="193"/>
    </location>
</feature>
<keyword evidence="6 9" id="KW-0378">Hydrolase</keyword>
<feature type="active site" evidence="9">
    <location>
        <position position="159"/>
    </location>
</feature>
<comment type="pathway">
    <text evidence="9">Protein modification; lipoprotein biosynthesis (signal peptide cleavage).</text>
</comment>
<proteinExistence type="inferred from homology"/>
<reference evidence="12" key="1">
    <citation type="submission" date="2018-02" db="EMBL/GenBank/DDBJ databases">
        <authorList>
            <person name="Hausmann B."/>
        </authorList>
    </citation>
    <scope>NUCLEOTIDE SEQUENCE [LARGE SCALE GENOMIC DNA]</scope>
    <source>
        <strain evidence="12">Peat soil MAG SbA1</strain>
    </source>
</reference>
<keyword evidence="5 9" id="KW-0064">Aspartyl protease</keyword>
<accession>A0A2U3L8P8</accession>
<evidence type="ECO:0000256" key="5">
    <source>
        <dbReference type="ARBA" id="ARBA00022750"/>
    </source>
</evidence>